<feature type="region of interest" description="Disordered" evidence="6">
    <location>
        <begin position="251"/>
        <end position="297"/>
    </location>
</feature>
<dbReference type="Pfam" id="PF05653">
    <property type="entry name" value="Mg_trans_NIPA"/>
    <property type="match status" value="1"/>
</dbReference>
<accession>A0A178FAJ5</accession>
<dbReference type="InterPro" id="IPR008521">
    <property type="entry name" value="Mg_trans_NIPA"/>
</dbReference>
<dbReference type="InterPro" id="IPR037185">
    <property type="entry name" value="EmrE-like"/>
</dbReference>
<proteinExistence type="predicted"/>
<reference evidence="8 9" key="1">
    <citation type="submission" date="2016-05" db="EMBL/GenBank/DDBJ databases">
        <title>Genome sequencing of Trichophyton rubrum CMCC(F)T1i isolated from hair.</title>
        <authorList>
            <person name="Zhan P."/>
            <person name="Tao Y."/>
            <person name="Liu W."/>
        </authorList>
    </citation>
    <scope>NUCLEOTIDE SEQUENCE [LARGE SCALE GENOMIC DNA]</scope>
    <source>
        <strain evidence="9">CMCC(F)T1i</strain>
    </source>
</reference>
<name>A0A178FAJ5_TRIRU</name>
<feature type="transmembrane region" description="Helical" evidence="7">
    <location>
        <begin position="172"/>
        <end position="192"/>
    </location>
</feature>
<evidence type="ECO:0000256" key="4">
    <source>
        <dbReference type="ARBA" id="ARBA00022989"/>
    </source>
</evidence>
<comment type="caution">
    <text evidence="8">The sequence shown here is derived from an EMBL/GenBank/DDBJ whole genome shotgun (WGS) entry which is preliminary data.</text>
</comment>
<evidence type="ECO:0000256" key="6">
    <source>
        <dbReference type="SAM" id="MobiDB-lite"/>
    </source>
</evidence>
<gene>
    <name evidence="8" type="ORF">A7C99_0358</name>
</gene>
<dbReference type="GO" id="GO:0016020">
    <property type="term" value="C:membrane"/>
    <property type="evidence" value="ECO:0007669"/>
    <property type="project" value="UniProtKB-SubCell"/>
</dbReference>
<sequence length="358" mass="38454">MVSDKYIGLCLAIVSTMAIGTSFVITKKGLIQASERHGFEGDGFSYLKSPMWWGGIVTLILGEVANFAAYAFAPAILVTPLGALSVLIGAVLGAYFLNERLGVLGKLGCALSLLGSVIIVLHAPPDQEIGTIDEILHYALQPGFLLYCTFVAIFSTVMIYRVSPKYGKKNPLVYISICSTVGSVSVMSVKAFGIAVKLTLDGHNQFTHPSTYVFAIVVVCYKVATISLLCGFLVIFSGVYLLNLSRTDPDGRATGRPDDEDAVPTDGIAGIQTRRSLQARRSIDPHRRSSSSIAYFNGPSDREGLMRSYDLESGAAFGLEDLTEEPDDASDNHSPRQTNGTTEHHPDDPIPNANGTKP</sequence>
<dbReference type="GO" id="GO:0015095">
    <property type="term" value="F:magnesium ion transmembrane transporter activity"/>
    <property type="evidence" value="ECO:0007669"/>
    <property type="project" value="InterPro"/>
</dbReference>
<feature type="region of interest" description="Disordered" evidence="6">
    <location>
        <begin position="316"/>
        <end position="358"/>
    </location>
</feature>
<keyword evidence="4 7" id="KW-1133">Transmembrane helix</keyword>
<dbReference type="SUPFAM" id="SSF103481">
    <property type="entry name" value="Multidrug resistance efflux transporter EmrE"/>
    <property type="match status" value="1"/>
</dbReference>
<evidence type="ECO:0000256" key="7">
    <source>
        <dbReference type="SAM" id="Phobius"/>
    </source>
</evidence>
<feature type="transmembrane region" description="Helical" evidence="7">
    <location>
        <begin position="104"/>
        <end position="123"/>
    </location>
</feature>
<protein>
    <recommendedName>
        <fullName evidence="10">DUF803 domain membrane protein</fullName>
    </recommendedName>
</protein>
<dbReference type="EMBL" id="LHPM01000007">
    <property type="protein sequence ID" value="OAL68417.1"/>
    <property type="molecule type" value="Genomic_DNA"/>
</dbReference>
<dbReference type="PANTHER" id="PTHR12570">
    <property type="match status" value="1"/>
</dbReference>
<feature type="transmembrane region" description="Helical" evidence="7">
    <location>
        <begin position="78"/>
        <end position="97"/>
    </location>
</feature>
<comment type="subcellular location">
    <subcellularLocation>
        <location evidence="1">Endoplasmic reticulum membrane</location>
        <topology evidence="1">Multi-pass membrane protein</topology>
    </subcellularLocation>
</comment>
<feature type="transmembrane region" description="Helical" evidence="7">
    <location>
        <begin position="135"/>
        <end position="160"/>
    </location>
</feature>
<evidence type="ECO:0000256" key="2">
    <source>
        <dbReference type="ARBA" id="ARBA00022692"/>
    </source>
</evidence>
<organism evidence="8 9">
    <name type="scientific">Trichophyton rubrum</name>
    <name type="common">Athlete's foot fungus</name>
    <name type="synonym">Epidermophyton rubrum</name>
    <dbReference type="NCBI Taxonomy" id="5551"/>
    <lineage>
        <taxon>Eukaryota</taxon>
        <taxon>Fungi</taxon>
        <taxon>Dikarya</taxon>
        <taxon>Ascomycota</taxon>
        <taxon>Pezizomycotina</taxon>
        <taxon>Eurotiomycetes</taxon>
        <taxon>Eurotiomycetidae</taxon>
        <taxon>Onygenales</taxon>
        <taxon>Arthrodermataceae</taxon>
        <taxon>Trichophyton</taxon>
    </lineage>
</organism>
<keyword evidence="2 7" id="KW-0812">Transmembrane</keyword>
<evidence type="ECO:0000313" key="8">
    <source>
        <dbReference type="EMBL" id="OAL68417.1"/>
    </source>
</evidence>
<feature type="transmembrane region" description="Helical" evidence="7">
    <location>
        <begin position="6"/>
        <end position="26"/>
    </location>
</feature>
<dbReference type="VEuPathDB" id="FungiDB:TERG_08085"/>
<evidence type="ECO:0000256" key="3">
    <source>
        <dbReference type="ARBA" id="ARBA00022824"/>
    </source>
</evidence>
<evidence type="ECO:0008006" key="10">
    <source>
        <dbReference type="Google" id="ProtNLM"/>
    </source>
</evidence>
<keyword evidence="5 7" id="KW-0472">Membrane</keyword>
<evidence type="ECO:0000256" key="5">
    <source>
        <dbReference type="ARBA" id="ARBA00023136"/>
    </source>
</evidence>
<feature type="transmembrane region" description="Helical" evidence="7">
    <location>
        <begin position="212"/>
        <end position="242"/>
    </location>
</feature>
<dbReference type="Proteomes" id="UP000243015">
    <property type="component" value="Unassembled WGS sequence"/>
</dbReference>
<evidence type="ECO:0000313" key="9">
    <source>
        <dbReference type="Proteomes" id="UP000243015"/>
    </source>
</evidence>
<keyword evidence="3" id="KW-0256">Endoplasmic reticulum</keyword>
<dbReference type="AlphaFoldDB" id="A0A178FAJ5"/>
<evidence type="ECO:0000256" key="1">
    <source>
        <dbReference type="ARBA" id="ARBA00004477"/>
    </source>
</evidence>
<dbReference type="PANTHER" id="PTHR12570:SF85">
    <property type="entry name" value="DUF803 DOMAIN MEMBRANE PROTEIN (AFU_ORTHOLOGUE AFUA_1G15880)"/>
    <property type="match status" value="1"/>
</dbReference>